<dbReference type="Proteomes" id="UP000077266">
    <property type="component" value="Unassembled WGS sequence"/>
</dbReference>
<dbReference type="InParanoid" id="A0A165PI90"/>
<evidence type="ECO:0000313" key="1">
    <source>
        <dbReference type="EMBL" id="KZW02216.1"/>
    </source>
</evidence>
<name>A0A165PI90_EXIGL</name>
<protein>
    <recommendedName>
        <fullName evidence="3">F-box domain-containing protein</fullName>
    </recommendedName>
</protein>
<dbReference type="EMBL" id="KV425889">
    <property type="protein sequence ID" value="KZW02216.1"/>
    <property type="molecule type" value="Genomic_DNA"/>
</dbReference>
<dbReference type="AlphaFoldDB" id="A0A165PI90"/>
<keyword evidence="2" id="KW-1185">Reference proteome</keyword>
<gene>
    <name evidence="1" type="ORF">EXIGLDRAFT_744678</name>
</gene>
<dbReference type="SUPFAM" id="SSF81383">
    <property type="entry name" value="F-box domain"/>
    <property type="match status" value="1"/>
</dbReference>
<proteinExistence type="predicted"/>
<accession>A0A165PI90</accession>
<dbReference type="InterPro" id="IPR036047">
    <property type="entry name" value="F-box-like_dom_sf"/>
</dbReference>
<evidence type="ECO:0008006" key="3">
    <source>
        <dbReference type="Google" id="ProtNLM"/>
    </source>
</evidence>
<evidence type="ECO:0000313" key="2">
    <source>
        <dbReference type="Proteomes" id="UP000077266"/>
    </source>
</evidence>
<reference evidence="1 2" key="1">
    <citation type="journal article" date="2016" name="Mol. Biol. Evol.">
        <title>Comparative Genomics of Early-Diverging Mushroom-Forming Fungi Provides Insights into the Origins of Lignocellulose Decay Capabilities.</title>
        <authorList>
            <person name="Nagy L.G."/>
            <person name="Riley R."/>
            <person name="Tritt A."/>
            <person name="Adam C."/>
            <person name="Daum C."/>
            <person name="Floudas D."/>
            <person name="Sun H."/>
            <person name="Yadav J.S."/>
            <person name="Pangilinan J."/>
            <person name="Larsson K.H."/>
            <person name="Matsuura K."/>
            <person name="Barry K."/>
            <person name="Labutti K."/>
            <person name="Kuo R."/>
            <person name="Ohm R.A."/>
            <person name="Bhattacharya S.S."/>
            <person name="Shirouzu T."/>
            <person name="Yoshinaga Y."/>
            <person name="Martin F.M."/>
            <person name="Grigoriev I.V."/>
            <person name="Hibbett D.S."/>
        </authorList>
    </citation>
    <scope>NUCLEOTIDE SEQUENCE [LARGE SCALE GENOMIC DNA]</scope>
    <source>
        <strain evidence="1 2">HHB12029</strain>
    </source>
</reference>
<organism evidence="1 2">
    <name type="scientific">Exidia glandulosa HHB12029</name>
    <dbReference type="NCBI Taxonomy" id="1314781"/>
    <lineage>
        <taxon>Eukaryota</taxon>
        <taxon>Fungi</taxon>
        <taxon>Dikarya</taxon>
        <taxon>Basidiomycota</taxon>
        <taxon>Agaricomycotina</taxon>
        <taxon>Agaricomycetes</taxon>
        <taxon>Auriculariales</taxon>
        <taxon>Exidiaceae</taxon>
        <taxon>Exidia</taxon>
    </lineage>
</organism>
<sequence length="594" mass="66763">MTTSTLHVLSTRLVDLFQNTVSTSSATPSLDVLCTHLHKTQLARRRGMNERSGFVALPIPILCCIVRQLGPWGKIVMTHVCHRIRSLLLSEQSLWTNIAVYYAPSDAVATYLVRSRPVLARVAMALGPLYFADRLRILQLHLPRIEELDLDIVTYSKPLDFWNGFGPVEHEPGPLMQSDWEQLYTMLSEPAPHMTTFALDDMVNNSWEYNHIPWEFHAQETRWSLPVDLLGGEPGALHSCYLRGFALPRQVPPAFANLTLLEYRAPIVLSRIILDDLLGAMPMLQRLGLSFLTWLNDSDESASIISPSSLHPSLKEVAIYRIDDKKAPAIAYFETHAVTDIVVRYFQISSGATALHLDAAVEVTLRLERIIIERTNAYASRLHFNEPSMLPSLVYPSFGGLQRLIVDESIWTMHSPFPPAPNVQLLRIILSSCVDLEDPFATSFTFAEPYNLFACEVEEALECPALTVFELSAHCSSPCGRNGPNRCLCSEPRLSFVDVASFVRLCLKTASRRLQTLRLHGIQSIDWDPEAAWSSLYDVACEVDMEAQAWVDTRTHGDSLRAQTLTGVFDPSGGDFFGRNWGNQLHQYAYGYLE</sequence>